<keyword evidence="3" id="KW-0349">Heme</keyword>
<name>A0ABR1S188_9PEZI</name>
<evidence type="ECO:0000256" key="2">
    <source>
        <dbReference type="ARBA" id="ARBA00010617"/>
    </source>
</evidence>
<comment type="cofactor">
    <cofactor evidence="1">
        <name>heme</name>
        <dbReference type="ChEBI" id="CHEBI:30413"/>
    </cofactor>
</comment>
<keyword evidence="7" id="KW-0503">Monooxygenase</keyword>
<dbReference type="Gene3D" id="1.10.630.10">
    <property type="entry name" value="Cytochrome P450"/>
    <property type="match status" value="1"/>
</dbReference>
<comment type="similarity">
    <text evidence="2">Belongs to the cytochrome P450 family.</text>
</comment>
<evidence type="ECO:0000256" key="1">
    <source>
        <dbReference type="ARBA" id="ARBA00001971"/>
    </source>
</evidence>
<dbReference type="PRINTS" id="PR00463">
    <property type="entry name" value="EP450I"/>
</dbReference>
<accession>A0ABR1S188</accession>
<comment type="caution">
    <text evidence="8">The sequence shown here is derived from an EMBL/GenBank/DDBJ whole genome shotgun (WGS) entry which is preliminary data.</text>
</comment>
<evidence type="ECO:0000313" key="9">
    <source>
        <dbReference type="Proteomes" id="UP001396898"/>
    </source>
</evidence>
<keyword evidence="6" id="KW-0408">Iron</keyword>
<dbReference type="InterPro" id="IPR001128">
    <property type="entry name" value="Cyt_P450"/>
</dbReference>
<sequence>MPFVLWVGSTAASWWRLRHVPGPRLASFSWLWSAWRMYWGQAGDYEHLSRYGPVVRVGPNQVVVDDPGAFRQINGARSLAARDTWYESVKFDYKQDTTFTSLEIGPHDKLKAKASFAYSGRDGVDLEASVDRTTMYLVQVIRRRHLSAGEEMRELDFAKFIRYFTMDLIADVGYGERFGFLDGKDDEYRYTDSVEKLTPLIAFVADVPVLRRLFVSPLTAPLFAPTAKDSIAQDIILRRFAADAKEHNDMVGAWMRHGMDKQEVLAESLIQVIAGSDTTATAIRSTMLYITATPRVYQRLKEELRRALASGVASSPITNAQAKELPYFQAVVWEGIRMRPSVTLGVYKIVPPGGSTLCGVPIPGGTAVGFNAIAMMRRPDVFGQDARLFRPERFLECDARTKMERIRTVELAFGHGRWMCAGKTLALLELNKIFFELLKAFDFQLVYPGSAWHEGVTTAYHHKDMWVRITEATTSD</sequence>
<dbReference type="InterPro" id="IPR036396">
    <property type="entry name" value="Cyt_P450_sf"/>
</dbReference>
<dbReference type="PANTHER" id="PTHR24305:SF77">
    <property type="entry name" value="CYTOCHROME P450 MONOOXYGENASE"/>
    <property type="match status" value="1"/>
</dbReference>
<evidence type="ECO:0000256" key="4">
    <source>
        <dbReference type="ARBA" id="ARBA00022723"/>
    </source>
</evidence>
<gene>
    <name evidence="8" type="ORF">PG991_006689</name>
</gene>
<keyword evidence="5" id="KW-0560">Oxidoreductase</keyword>
<dbReference type="Proteomes" id="UP001396898">
    <property type="component" value="Unassembled WGS sequence"/>
</dbReference>
<reference evidence="8 9" key="1">
    <citation type="submission" date="2023-01" db="EMBL/GenBank/DDBJ databases">
        <title>Analysis of 21 Apiospora genomes using comparative genomics revels a genus with tremendous synthesis potential of carbohydrate active enzymes and secondary metabolites.</title>
        <authorList>
            <person name="Sorensen T."/>
        </authorList>
    </citation>
    <scope>NUCLEOTIDE SEQUENCE [LARGE SCALE GENOMIC DNA]</scope>
    <source>
        <strain evidence="8 9">CBS 20057</strain>
    </source>
</reference>
<evidence type="ECO:0000256" key="5">
    <source>
        <dbReference type="ARBA" id="ARBA00023002"/>
    </source>
</evidence>
<keyword evidence="4" id="KW-0479">Metal-binding</keyword>
<dbReference type="CDD" id="cd11060">
    <property type="entry name" value="CYP57A1-like"/>
    <property type="match status" value="1"/>
</dbReference>
<evidence type="ECO:0000313" key="8">
    <source>
        <dbReference type="EMBL" id="KAK8023450.1"/>
    </source>
</evidence>
<dbReference type="PANTHER" id="PTHR24305">
    <property type="entry name" value="CYTOCHROME P450"/>
    <property type="match status" value="1"/>
</dbReference>
<dbReference type="EMBL" id="JAQQWI010000008">
    <property type="protein sequence ID" value="KAK8023450.1"/>
    <property type="molecule type" value="Genomic_DNA"/>
</dbReference>
<dbReference type="PRINTS" id="PR00385">
    <property type="entry name" value="P450"/>
</dbReference>
<dbReference type="Pfam" id="PF00067">
    <property type="entry name" value="p450"/>
    <property type="match status" value="1"/>
</dbReference>
<proteinExistence type="inferred from homology"/>
<dbReference type="InterPro" id="IPR002401">
    <property type="entry name" value="Cyt_P450_E_grp-I"/>
</dbReference>
<keyword evidence="9" id="KW-1185">Reference proteome</keyword>
<evidence type="ECO:0000256" key="7">
    <source>
        <dbReference type="ARBA" id="ARBA00023033"/>
    </source>
</evidence>
<evidence type="ECO:0000256" key="6">
    <source>
        <dbReference type="ARBA" id="ARBA00023004"/>
    </source>
</evidence>
<protein>
    <submittedName>
        <fullName evidence="8">Pisatin demethylase</fullName>
    </submittedName>
</protein>
<organism evidence="8 9">
    <name type="scientific">Apiospora marii</name>
    <dbReference type="NCBI Taxonomy" id="335849"/>
    <lineage>
        <taxon>Eukaryota</taxon>
        <taxon>Fungi</taxon>
        <taxon>Dikarya</taxon>
        <taxon>Ascomycota</taxon>
        <taxon>Pezizomycotina</taxon>
        <taxon>Sordariomycetes</taxon>
        <taxon>Xylariomycetidae</taxon>
        <taxon>Amphisphaeriales</taxon>
        <taxon>Apiosporaceae</taxon>
        <taxon>Apiospora</taxon>
    </lineage>
</organism>
<dbReference type="InterPro" id="IPR050121">
    <property type="entry name" value="Cytochrome_P450_monoxygenase"/>
</dbReference>
<dbReference type="SUPFAM" id="SSF48264">
    <property type="entry name" value="Cytochrome P450"/>
    <property type="match status" value="1"/>
</dbReference>
<evidence type="ECO:0000256" key="3">
    <source>
        <dbReference type="ARBA" id="ARBA00022617"/>
    </source>
</evidence>